<dbReference type="EMBL" id="JADINE010000046">
    <property type="protein sequence ID" value="MBO8407545.1"/>
    <property type="molecule type" value="Genomic_DNA"/>
</dbReference>
<evidence type="ECO:0000313" key="2">
    <source>
        <dbReference type="Proteomes" id="UP000721442"/>
    </source>
</evidence>
<dbReference type="AlphaFoldDB" id="A0A940DER1"/>
<reference evidence="1" key="2">
    <citation type="journal article" date="2021" name="PeerJ">
        <title>Extensive microbial diversity within the chicken gut microbiome revealed by metagenomics and culture.</title>
        <authorList>
            <person name="Gilroy R."/>
            <person name="Ravi A."/>
            <person name="Getino M."/>
            <person name="Pursley I."/>
            <person name="Horton D.L."/>
            <person name="Alikhan N.F."/>
            <person name="Baker D."/>
            <person name="Gharbi K."/>
            <person name="Hall N."/>
            <person name="Watson M."/>
            <person name="Adriaenssens E.M."/>
            <person name="Foster-Nyarko E."/>
            <person name="Jarju S."/>
            <person name="Secka A."/>
            <person name="Antonio M."/>
            <person name="Oren A."/>
            <person name="Chaudhuri R.R."/>
            <person name="La Ragione R."/>
            <person name="Hildebrand F."/>
            <person name="Pallen M.J."/>
        </authorList>
    </citation>
    <scope>NUCLEOTIDE SEQUENCE</scope>
    <source>
        <strain evidence="1">B1-16210</strain>
    </source>
</reference>
<evidence type="ECO:0000313" key="1">
    <source>
        <dbReference type="EMBL" id="MBO8407545.1"/>
    </source>
</evidence>
<comment type="caution">
    <text evidence="1">The sequence shown here is derived from an EMBL/GenBank/DDBJ whole genome shotgun (WGS) entry which is preliminary data.</text>
</comment>
<dbReference type="Proteomes" id="UP000721442">
    <property type="component" value="Unassembled WGS sequence"/>
</dbReference>
<reference evidence="1" key="1">
    <citation type="submission" date="2020-10" db="EMBL/GenBank/DDBJ databases">
        <authorList>
            <person name="Gilroy R."/>
        </authorList>
    </citation>
    <scope>NUCLEOTIDE SEQUENCE</scope>
    <source>
        <strain evidence="1">B1-16210</strain>
    </source>
</reference>
<accession>A0A940DER1</accession>
<protein>
    <submittedName>
        <fullName evidence="1">Uncharacterized protein</fullName>
    </submittedName>
</protein>
<name>A0A940DER1_9PROT</name>
<proteinExistence type="predicted"/>
<sequence>MKKYLVIAAICAGVCAWVYWAGGRVATQKCDTRIAEIRADQQSTNLEILRTVHEKTVNTGVRDIRRILHEKYTIAD</sequence>
<organism evidence="1 2">
    <name type="scientific">Candidatus Enterousia excrementavium</name>
    <dbReference type="NCBI Taxonomy" id="2840789"/>
    <lineage>
        <taxon>Bacteria</taxon>
        <taxon>Pseudomonadati</taxon>
        <taxon>Pseudomonadota</taxon>
        <taxon>Alphaproteobacteria</taxon>
        <taxon>Candidatus Enterousia</taxon>
    </lineage>
</organism>
<gene>
    <name evidence="1" type="ORF">IAC77_03760</name>
</gene>